<organism evidence="2">
    <name type="scientific">Sulfurisphaera javensis</name>
    <dbReference type="NCBI Taxonomy" id="2049879"/>
    <lineage>
        <taxon>Archaea</taxon>
        <taxon>Thermoproteota</taxon>
        <taxon>Thermoprotei</taxon>
        <taxon>Sulfolobales</taxon>
        <taxon>Sulfolobaceae</taxon>
        <taxon>Sulfurisphaera</taxon>
    </lineage>
</organism>
<gene>
    <name evidence="2" type="ORF">SJAV_21420</name>
</gene>
<feature type="transmembrane region" description="Helical" evidence="1">
    <location>
        <begin position="40"/>
        <end position="61"/>
    </location>
</feature>
<dbReference type="EMBL" id="AP031322">
    <property type="protein sequence ID" value="BFH74198.1"/>
    <property type="molecule type" value="Genomic_DNA"/>
</dbReference>
<accession>A0AAT9GTR0</accession>
<name>A0AAT9GTR0_9CREN</name>
<proteinExistence type="predicted"/>
<dbReference type="KEGG" id="sjv:SJAV_21420"/>
<protein>
    <submittedName>
        <fullName evidence="2">Uncharacterized protein</fullName>
    </submittedName>
</protein>
<evidence type="ECO:0000256" key="1">
    <source>
        <dbReference type="SAM" id="Phobius"/>
    </source>
</evidence>
<dbReference type="AlphaFoldDB" id="A0AAT9GTR0"/>
<keyword evidence="1" id="KW-0812">Transmembrane</keyword>
<sequence length="153" mass="17896">MNNTKVYGSSLAGYDLIYPWKLSFTTVYVTPADLTLSTRIYIIAEIAYTLLTVPFIFRTRFSNIIGLMILEGTDTKTSFKILLPIFSLIGILPLVIFFIYYYTYGIYWYPLYIAYGLILGLLSLFFFSLSTEYYTLERAYKDQSKFLKMREIE</sequence>
<feature type="transmembrane region" description="Helical" evidence="1">
    <location>
        <begin position="81"/>
        <end position="101"/>
    </location>
</feature>
<feature type="transmembrane region" description="Helical" evidence="1">
    <location>
        <begin position="107"/>
        <end position="129"/>
    </location>
</feature>
<keyword evidence="1" id="KW-0472">Membrane</keyword>
<dbReference type="GeneID" id="92355092"/>
<reference evidence="2" key="1">
    <citation type="submission" date="2024-03" db="EMBL/GenBank/DDBJ databases">
        <title>Complete genome sequence of Sulfurisphaera javensis strain KD-1.</title>
        <authorList>
            <person name="Sakai H."/>
            <person name="Nur N."/>
            <person name="Suwanto A."/>
            <person name="Kurosawa N."/>
        </authorList>
    </citation>
    <scope>NUCLEOTIDE SEQUENCE</scope>
    <source>
        <strain evidence="2">KD-1</strain>
    </source>
</reference>
<dbReference type="RefSeq" id="WP_369609731.1">
    <property type="nucleotide sequence ID" value="NZ_AP031322.1"/>
</dbReference>
<evidence type="ECO:0000313" key="2">
    <source>
        <dbReference type="EMBL" id="BFH74198.1"/>
    </source>
</evidence>
<keyword evidence="1" id="KW-1133">Transmembrane helix</keyword>